<dbReference type="InterPro" id="IPR051407">
    <property type="entry name" value="Bact_OM_lipoprot/Surf_antigen"/>
</dbReference>
<accession>A0A2A7V0X9</accession>
<evidence type="ECO:0000313" key="6">
    <source>
        <dbReference type="Proteomes" id="UP000220246"/>
    </source>
</evidence>
<evidence type="ECO:0000256" key="3">
    <source>
        <dbReference type="SAM" id="MobiDB-lite"/>
    </source>
</evidence>
<evidence type="ECO:0000256" key="1">
    <source>
        <dbReference type="ARBA" id="ARBA00004370"/>
    </source>
</evidence>
<feature type="signal peptide" evidence="4">
    <location>
        <begin position="1"/>
        <end position="25"/>
    </location>
</feature>
<dbReference type="EMBL" id="PDEA01000001">
    <property type="protein sequence ID" value="PEH91134.1"/>
    <property type="molecule type" value="Genomic_DNA"/>
</dbReference>
<dbReference type="AlphaFoldDB" id="A0A2A7V0X9"/>
<dbReference type="OrthoDB" id="8909257at2"/>
<dbReference type="RefSeq" id="WP_066533400.1">
    <property type="nucleotide sequence ID" value="NZ_DALZQJ010000039.1"/>
</dbReference>
<keyword evidence="4" id="KW-0732">Signal</keyword>
<feature type="region of interest" description="Disordered" evidence="3">
    <location>
        <begin position="229"/>
        <end position="248"/>
    </location>
</feature>
<sequence length="248" mass="26029">MRITHWLTWGTLAAAAGLACGTANAQERGRVLQSVPVVQQVGIPQQVCGDEPVYRGQQTSGAGAVIGALVGGVAGNALGTGGHYGRHGQYYGSNRGATTVIGAVAGGLIGNQVEGMNGGTPAYQTVRRCTNETVYENRTVGYDVTYEYAGRRYTARMDHDPGRWVPVQVQPRGSYSSSSVTGSGFVGPSGTYSSAPAGVTVTESITYEAPQSNIPIVVDVNVDPRYPGYPAYPPYPGRPQPRGYGYGY</sequence>
<name>A0A2A7V0X9_COMTR</name>
<evidence type="ECO:0000256" key="4">
    <source>
        <dbReference type="SAM" id="SignalP"/>
    </source>
</evidence>
<proteinExistence type="predicted"/>
<comment type="caution">
    <text evidence="5">The sequence shown here is derived from an EMBL/GenBank/DDBJ whole genome shotgun (WGS) entry which is preliminary data.</text>
</comment>
<dbReference type="PANTHER" id="PTHR35603:SF2">
    <property type="entry name" value="OUTER MEMBRANE LIPOPROTEIN"/>
    <property type="match status" value="1"/>
</dbReference>
<dbReference type="PANTHER" id="PTHR35603">
    <property type="match status" value="1"/>
</dbReference>
<dbReference type="PROSITE" id="PS51257">
    <property type="entry name" value="PROKAR_LIPOPROTEIN"/>
    <property type="match status" value="1"/>
</dbReference>
<keyword evidence="2" id="KW-0472">Membrane</keyword>
<reference evidence="6" key="1">
    <citation type="submission" date="2017-09" db="EMBL/GenBank/DDBJ databases">
        <title>FDA dAtabase for Regulatory Grade micrObial Sequences (FDA-ARGOS): Supporting development and validation of Infectious Disease Dx tests.</title>
        <authorList>
            <person name="Minogue T."/>
            <person name="Wolcott M."/>
            <person name="Wasieloski L."/>
            <person name="Aguilar W."/>
            <person name="Moore D."/>
            <person name="Tallon L."/>
            <person name="Sadzewicz L."/>
            <person name="Ott S."/>
            <person name="Zhao X."/>
            <person name="Nagaraj S."/>
            <person name="Vavikolanu K."/>
            <person name="Aluvathingal J."/>
            <person name="Nadendla S."/>
            <person name="Sichtig H."/>
        </authorList>
    </citation>
    <scope>NUCLEOTIDE SEQUENCE [LARGE SCALE GENOMIC DNA]</scope>
    <source>
        <strain evidence="6">FDAARGOS_394</strain>
    </source>
</reference>
<dbReference type="STRING" id="1219032.GCA_001515545_00617"/>
<gene>
    <name evidence="5" type="ORF">CRM82_16305</name>
</gene>
<organism evidence="5 6">
    <name type="scientific">Comamonas terrigena</name>
    <dbReference type="NCBI Taxonomy" id="32013"/>
    <lineage>
        <taxon>Bacteria</taxon>
        <taxon>Pseudomonadati</taxon>
        <taxon>Pseudomonadota</taxon>
        <taxon>Betaproteobacteria</taxon>
        <taxon>Burkholderiales</taxon>
        <taxon>Comamonadaceae</taxon>
        <taxon>Comamonas</taxon>
    </lineage>
</organism>
<feature type="chain" id="PRO_5013083236" evidence="4">
    <location>
        <begin position="26"/>
        <end position="248"/>
    </location>
</feature>
<comment type="subcellular location">
    <subcellularLocation>
        <location evidence="1">Membrane</location>
    </subcellularLocation>
</comment>
<dbReference type="GeneID" id="80802181"/>
<keyword evidence="6" id="KW-1185">Reference proteome</keyword>
<evidence type="ECO:0000313" key="5">
    <source>
        <dbReference type="EMBL" id="PEH91134.1"/>
    </source>
</evidence>
<dbReference type="Proteomes" id="UP000220246">
    <property type="component" value="Unassembled WGS sequence"/>
</dbReference>
<evidence type="ECO:0000256" key="2">
    <source>
        <dbReference type="ARBA" id="ARBA00023136"/>
    </source>
</evidence>
<feature type="compositionally biased region" description="Pro residues" evidence="3">
    <location>
        <begin position="230"/>
        <end position="239"/>
    </location>
</feature>
<dbReference type="GO" id="GO:0016020">
    <property type="term" value="C:membrane"/>
    <property type="evidence" value="ECO:0007669"/>
    <property type="project" value="UniProtKB-SubCell"/>
</dbReference>
<protein>
    <submittedName>
        <fullName evidence="5">Glycine zipper 2TM domain-containing protein</fullName>
    </submittedName>
</protein>